<gene>
    <name evidence="1" type="ORF">EDD58_103419</name>
</gene>
<dbReference type="AlphaFoldDB" id="A0A4R3L9T4"/>
<dbReference type="OrthoDB" id="1906360at2"/>
<evidence type="ECO:0000313" key="2">
    <source>
        <dbReference type="Proteomes" id="UP000294937"/>
    </source>
</evidence>
<reference evidence="1 2" key="1">
    <citation type="submission" date="2019-03" db="EMBL/GenBank/DDBJ databases">
        <title>Genomic Encyclopedia of Type Strains, Phase IV (KMG-IV): sequencing the most valuable type-strain genomes for metagenomic binning, comparative biology and taxonomic classification.</title>
        <authorList>
            <person name="Goeker M."/>
        </authorList>
    </citation>
    <scope>NUCLEOTIDE SEQUENCE [LARGE SCALE GENOMIC DNA]</scope>
    <source>
        <strain evidence="1 2">DSM 45707</strain>
    </source>
</reference>
<dbReference type="Proteomes" id="UP000294937">
    <property type="component" value="Unassembled WGS sequence"/>
</dbReference>
<keyword evidence="2" id="KW-1185">Reference proteome</keyword>
<evidence type="ECO:0000313" key="1">
    <source>
        <dbReference type="EMBL" id="TCS94994.1"/>
    </source>
</evidence>
<comment type="caution">
    <text evidence="1">The sequence shown here is derived from an EMBL/GenBank/DDBJ whole genome shotgun (WGS) entry which is preliminary data.</text>
</comment>
<accession>A0A4R3L9T4</accession>
<protein>
    <submittedName>
        <fullName evidence="1">Uncharacterized protein</fullName>
    </submittedName>
</protein>
<proteinExistence type="predicted"/>
<dbReference type="EMBL" id="SMAG01000003">
    <property type="protein sequence ID" value="TCS94994.1"/>
    <property type="molecule type" value="Genomic_DNA"/>
</dbReference>
<sequence length="134" mass="15599">MEDQSRPTGLVKTNEKAVFFPDQQFVERATFLKKAFGNNPRNYCTLDRKNEESRNKEILKNYPPKEGYDIVQWPMAICKEGGSNAYVEYILSSINKDAEEWLENELSKYPDGKKLFFNLGIPPKLNNIVEKEEE</sequence>
<organism evidence="1 2">
    <name type="scientific">Hazenella coriacea</name>
    <dbReference type="NCBI Taxonomy" id="1179467"/>
    <lineage>
        <taxon>Bacteria</taxon>
        <taxon>Bacillati</taxon>
        <taxon>Bacillota</taxon>
        <taxon>Bacilli</taxon>
        <taxon>Bacillales</taxon>
        <taxon>Thermoactinomycetaceae</taxon>
        <taxon>Hazenella</taxon>
    </lineage>
</organism>
<name>A0A4R3L9T4_9BACL</name>